<keyword evidence="2 5" id="KW-0812">Transmembrane</keyword>
<evidence type="ECO:0008006" key="8">
    <source>
        <dbReference type="Google" id="ProtNLM"/>
    </source>
</evidence>
<dbReference type="Pfam" id="PF07681">
    <property type="entry name" value="DoxX"/>
    <property type="match status" value="1"/>
</dbReference>
<feature type="transmembrane region" description="Helical" evidence="5">
    <location>
        <begin position="88"/>
        <end position="112"/>
    </location>
</feature>
<proteinExistence type="predicted"/>
<evidence type="ECO:0000313" key="7">
    <source>
        <dbReference type="Proteomes" id="UP001225605"/>
    </source>
</evidence>
<reference evidence="6 7" key="1">
    <citation type="submission" date="2017-06" db="EMBL/GenBank/DDBJ databases">
        <title>Cultured bacterium strain Saccharothrix yanglingensis Hhs.015.</title>
        <authorList>
            <person name="Xia Y."/>
        </authorList>
    </citation>
    <scope>NUCLEOTIDE SEQUENCE [LARGE SCALE GENOMIC DNA]</scope>
    <source>
        <strain evidence="6 7">Hhs.015</strain>
    </source>
</reference>
<keyword evidence="4 5" id="KW-0472">Membrane</keyword>
<organism evidence="6 7">
    <name type="scientific">Saccharothrix yanglingensis</name>
    <dbReference type="NCBI Taxonomy" id="659496"/>
    <lineage>
        <taxon>Bacteria</taxon>
        <taxon>Bacillati</taxon>
        <taxon>Actinomycetota</taxon>
        <taxon>Actinomycetes</taxon>
        <taxon>Pseudonocardiales</taxon>
        <taxon>Pseudonocardiaceae</taxon>
        <taxon>Saccharothrix</taxon>
    </lineage>
</organism>
<accession>A0ABU0WW63</accession>
<feature type="transmembrane region" description="Helical" evidence="5">
    <location>
        <begin position="124"/>
        <end position="142"/>
    </location>
</feature>
<comment type="caution">
    <text evidence="6">The sequence shown here is derived from an EMBL/GenBank/DDBJ whole genome shotgun (WGS) entry which is preliminary data.</text>
</comment>
<dbReference type="InterPro" id="IPR032808">
    <property type="entry name" value="DoxX"/>
</dbReference>
<evidence type="ECO:0000256" key="4">
    <source>
        <dbReference type="ARBA" id="ARBA00023136"/>
    </source>
</evidence>
<evidence type="ECO:0000256" key="3">
    <source>
        <dbReference type="ARBA" id="ARBA00022989"/>
    </source>
</evidence>
<sequence length="148" mass="15560">MIVSARLGERTGVDGKLGRWATPALRVSLAVVFVWFGALKATGDSPVAELVGAAVPWVDRGVLVPALGWFEIALGVALLLGRLPRLTLVVVAAHLTGTFLVFVRAPTLMVIGGNPLLLTVNGEFVLKNVVLVCAALVLLGEASERRRG</sequence>
<dbReference type="EMBL" id="NSDM01000003">
    <property type="protein sequence ID" value="MDQ2584090.1"/>
    <property type="molecule type" value="Genomic_DNA"/>
</dbReference>
<dbReference type="Proteomes" id="UP001225605">
    <property type="component" value="Unassembled WGS sequence"/>
</dbReference>
<evidence type="ECO:0000256" key="5">
    <source>
        <dbReference type="SAM" id="Phobius"/>
    </source>
</evidence>
<evidence type="ECO:0000256" key="2">
    <source>
        <dbReference type="ARBA" id="ARBA00022692"/>
    </source>
</evidence>
<feature type="transmembrane region" description="Helical" evidence="5">
    <location>
        <begin position="20"/>
        <end position="42"/>
    </location>
</feature>
<evidence type="ECO:0000256" key="1">
    <source>
        <dbReference type="ARBA" id="ARBA00004141"/>
    </source>
</evidence>
<keyword evidence="3 5" id="KW-1133">Transmembrane helix</keyword>
<protein>
    <recommendedName>
        <fullName evidence="8">Membrane protein YphA (DoxX/SURF4 family)</fullName>
    </recommendedName>
</protein>
<gene>
    <name evidence="6" type="ORF">CKY47_08875</name>
</gene>
<feature type="transmembrane region" description="Helical" evidence="5">
    <location>
        <begin position="62"/>
        <end position="81"/>
    </location>
</feature>
<keyword evidence="7" id="KW-1185">Reference proteome</keyword>
<evidence type="ECO:0000313" key="6">
    <source>
        <dbReference type="EMBL" id="MDQ2584090.1"/>
    </source>
</evidence>
<name>A0ABU0WW63_9PSEU</name>
<comment type="subcellular location">
    <subcellularLocation>
        <location evidence="1">Membrane</location>
        <topology evidence="1">Multi-pass membrane protein</topology>
    </subcellularLocation>
</comment>